<dbReference type="RefSeq" id="XP_013906596.1">
    <property type="nucleotide sequence ID" value="XM_014051142.1"/>
</dbReference>
<gene>
    <name evidence="7" type="ORF">MNEG_0369</name>
</gene>
<dbReference type="Gene3D" id="3.30.200.20">
    <property type="entry name" value="Phosphorylase Kinase, domain 1"/>
    <property type="match status" value="1"/>
</dbReference>
<evidence type="ECO:0000256" key="2">
    <source>
        <dbReference type="ARBA" id="ARBA00022679"/>
    </source>
</evidence>
<dbReference type="SUPFAM" id="SSF56112">
    <property type="entry name" value="Protein kinase-like (PK-like)"/>
    <property type="match status" value="1"/>
</dbReference>
<comment type="similarity">
    <text evidence="1">Belongs to the methylthioribose kinase family.</text>
</comment>
<dbReference type="AlphaFoldDB" id="A0A0D2N5N2"/>
<keyword evidence="5" id="KW-0067">ATP-binding</keyword>
<keyword evidence="3" id="KW-0547">Nucleotide-binding</keyword>
<dbReference type="PANTHER" id="PTHR34273">
    <property type="entry name" value="METHYLTHIORIBOSE KINASE"/>
    <property type="match status" value="1"/>
</dbReference>
<dbReference type="PANTHER" id="PTHR34273:SF2">
    <property type="entry name" value="METHYLTHIORIBOSE KINASE"/>
    <property type="match status" value="1"/>
</dbReference>
<dbReference type="STRING" id="145388.A0A0D2N5N2"/>
<keyword evidence="2" id="KW-0808">Transferase</keyword>
<dbReference type="EMBL" id="KK100248">
    <property type="protein sequence ID" value="KIZ07577.1"/>
    <property type="molecule type" value="Genomic_DNA"/>
</dbReference>
<proteinExistence type="inferred from homology"/>
<keyword evidence="8" id="KW-1185">Reference proteome</keyword>
<feature type="region of interest" description="Disordered" evidence="6">
    <location>
        <begin position="33"/>
        <end position="60"/>
    </location>
</feature>
<evidence type="ECO:0000256" key="5">
    <source>
        <dbReference type="ARBA" id="ARBA00022840"/>
    </source>
</evidence>
<accession>A0A0D2N5N2</accession>
<name>A0A0D2N5N2_9CHLO</name>
<evidence type="ECO:0000256" key="6">
    <source>
        <dbReference type="SAM" id="MobiDB-lite"/>
    </source>
</evidence>
<sequence>MRSSSSHVSSAGWSQYTSVLKLCQCRSRPCRTNATPAAAHDEREQSSRNQRCPEAPPQQQLMLTSPDVPQYVAQHEALQRWLGGSFDDWEVLEMRGGVINACWQVNRLKRGGGGGDAGAGRSLIVKQALPYVRAERMRVEAEAMAWMGRVCPSAVPQLLLYDPIHHVLAMPLVAPPHRPLVEAVRDGEVFPDLAPQLAALLSSMFSASSADVMGAEAHAAAVAGYANSDIVAANEQVVLIGPFEPSDPSNSWLPELDNAVAALWWAGAPLG</sequence>
<dbReference type="InterPro" id="IPR011009">
    <property type="entry name" value="Kinase-like_dom_sf"/>
</dbReference>
<dbReference type="OrthoDB" id="550746at2759"/>
<evidence type="ECO:0000256" key="4">
    <source>
        <dbReference type="ARBA" id="ARBA00022777"/>
    </source>
</evidence>
<dbReference type="KEGG" id="mng:MNEG_0369"/>
<evidence type="ECO:0000256" key="1">
    <source>
        <dbReference type="ARBA" id="ARBA00010165"/>
    </source>
</evidence>
<evidence type="ECO:0000313" key="8">
    <source>
        <dbReference type="Proteomes" id="UP000054498"/>
    </source>
</evidence>
<dbReference type="GO" id="GO:0005524">
    <property type="term" value="F:ATP binding"/>
    <property type="evidence" value="ECO:0007669"/>
    <property type="project" value="UniProtKB-KW"/>
</dbReference>
<evidence type="ECO:0008006" key="9">
    <source>
        <dbReference type="Google" id="ProtNLM"/>
    </source>
</evidence>
<protein>
    <recommendedName>
        <fullName evidence="9">Aminoglycoside phosphotransferase domain-containing protein</fullName>
    </recommendedName>
</protein>
<organism evidence="7 8">
    <name type="scientific">Monoraphidium neglectum</name>
    <dbReference type="NCBI Taxonomy" id="145388"/>
    <lineage>
        <taxon>Eukaryota</taxon>
        <taxon>Viridiplantae</taxon>
        <taxon>Chlorophyta</taxon>
        <taxon>core chlorophytes</taxon>
        <taxon>Chlorophyceae</taxon>
        <taxon>CS clade</taxon>
        <taxon>Sphaeropleales</taxon>
        <taxon>Selenastraceae</taxon>
        <taxon>Monoraphidium</taxon>
    </lineage>
</organism>
<dbReference type="Proteomes" id="UP000054498">
    <property type="component" value="Unassembled WGS sequence"/>
</dbReference>
<evidence type="ECO:0000256" key="3">
    <source>
        <dbReference type="ARBA" id="ARBA00022741"/>
    </source>
</evidence>
<dbReference type="GeneID" id="25726487"/>
<dbReference type="GO" id="GO:0016301">
    <property type="term" value="F:kinase activity"/>
    <property type="evidence" value="ECO:0007669"/>
    <property type="project" value="UniProtKB-KW"/>
</dbReference>
<evidence type="ECO:0000313" key="7">
    <source>
        <dbReference type="EMBL" id="KIZ07577.1"/>
    </source>
</evidence>
<reference evidence="7 8" key="1">
    <citation type="journal article" date="2013" name="BMC Genomics">
        <title>Reconstruction of the lipid metabolism for the microalga Monoraphidium neglectum from its genome sequence reveals characteristics suitable for biofuel production.</title>
        <authorList>
            <person name="Bogen C."/>
            <person name="Al-Dilaimi A."/>
            <person name="Albersmeier A."/>
            <person name="Wichmann J."/>
            <person name="Grundmann M."/>
            <person name="Rupp O."/>
            <person name="Lauersen K.J."/>
            <person name="Blifernez-Klassen O."/>
            <person name="Kalinowski J."/>
            <person name="Goesmann A."/>
            <person name="Mussgnug J.H."/>
            <person name="Kruse O."/>
        </authorList>
    </citation>
    <scope>NUCLEOTIDE SEQUENCE [LARGE SCALE GENOMIC DNA]</scope>
    <source>
        <strain evidence="7 8">SAG 48.87</strain>
    </source>
</reference>
<dbReference type="Gene3D" id="3.90.1200.10">
    <property type="match status" value="1"/>
</dbReference>
<keyword evidence="4" id="KW-0418">Kinase</keyword>